<organism evidence="2 3">
    <name type="scientific">Colletotrichum paranaense</name>
    <dbReference type="NCBI Taxonomy" id="1914294"/>
    <lineage>
        <taxon>Eukaryota</taxon>
        <taxon>Fungi</taxon>
        <taxon>Dikarya</taxon>
        <taxon>Ascomycota</taxon>
        <taxon>Pezizomycotina</taxon>
        <taxon>Sordariomycetes</taxon>
        <taxon>Hypocreomycetidae</taxon>
        <taxon>Glomerellales</taxon>
        <taxon>Glomerellaceae</taxon>
        <taxon>Colletotrichum</taxon>
        <taxon>Colletotrichum acutatum species complex</taxon>
    </lineage>
</organism>
<keyword evidence="3" id="KW-1185">Reference proteome</keyword>
<evidence type="ECO:0000313" key="2">
    <source>
        <dbReference type="EMBL" id="KAK1533913.1"/>
    </source>
</evidence>
<proteinExistence type="predicted"/>
<evidence type="ECO:0000313" key="3">
    <source>
        <dbReference type="Proteomes" id="UP001241169"/>
    </source>
</evidence>
<dbReference type="EMBL" id="MOPA01000008">
    <property type="protein sequence ID" value="KAK1533913.1"/>
    <property type="molecule type" value="Genomic_DNA"/>
</dbReference>
<evidence type="ECO:0000256" key="1">
    <source>
        <dbReference type="SAM" id="MobiDB-lite"/>
    </source>
</evidence>
<sequence>EFHHLRVRSVGGSSDTVELDCGPCSPAYPDNPNAQQRPPAALPLAESLRFPVPYIINREWGTYCGGRLCKASRSSCALVDGILRLFIPPAVSPSSRAIVTGAAAAARTRSAPKGPCIVRSGSMLIGRVGRHGGDPGPAPLQHVITTQDGPLGIALEFAEAPVPSSPLPPPTGSESLASLEEPVATDSPPFTAFLSCPH</sequence>
<feature type="non-terminal residue" evidence="2">
    <location>
        <position position="1"/>
    </location>
</feature>
<name>A0ABQ9SFP8_9PEZI</name>
<protein>
    <submittedName>
        <fullName evidence="2">Uncharacterized protein</fullName>
    </submittedName>
</protein>
<accession>A0ABQ9SFP8</accession>
<reference evidence="2 3" key="1">
    <citation type="submission" date="2016-10" db="EMBL/GenBank/DDBJ databases">
        <title>The genome sequence of Colletotrichum fioriniae PJ7.</title>
        <authorList>
            <person name="Baroncelli R."/>
        </authorList>
    </citation>
    <scope>NUCLEOTIDE SEQUENCE [LARGE SCALE GENOMIC DNA]</scope>
    <source>
        <strain evidence="2 3">IMI 384185</strain>
    </source>
</reference>
<comment type="caution">
    <text evidence="2">The sequence shown here is derived from an EMBL/GenBank/DDBJ whole genome shotgun (WGS) entry which is preliminary data.</text>
</comment>
<dbReference type="Proteomes" id="UP001241169">
    <property type="component" value="Unassembled WGS sequence"/>
</dbReference>
<gene>
    <name evidence="2" type="ORF">CPAR01_10621</name>
</gene>
<feature type="region of interest" description="Disordered" evidence="1">
    <location>
        <begin position="162"/>
        <end position="198"/>
    </location>
</feature>
<dbReference type="GeneID" id="85378780"/>
<dbReference type="RefSeq" id="XP_060347063.1">
    <property type="nucleotide sequence ID" value="XM_060494881.1"/>
</dbReference>